<dbReference type="CDD" id="cd19941">
    <property type="entry name" value="TIL"/>
    <property type="match status" value="1"/>
</dbReference>
<dbReference type="GO" id="GO:0004867">
    <property type="term" value="F:serine-type endopeptidase inhibitor activity"/>
    <property type="evidence" value="ECO:0007669"/>
    <property type="project" value="UniProtKB-KW"/>
</dbReference>
<keyword evidence="1" id="KW-0722">Serine protease inhibitor</keyword>
<dbReference type="InterPro" id="IPR036084">
    <property type="entry name" value="Ser_inhib-like_sf"/>
</dbReference>
<reference evidence="3 4" key="1">
    <citation type="submission" date="2020-08" db="EMBL/GenBank/DDBJ databases">
        <authorList>
            <person name="Koutsovoulos G."/>
            <person name="Danchin GJ E."/>
        </authorList>
    </citation>
    <scope>NUCLEOTIDE SEQUENCE [LARGE SCALE GENOMIC DNA]</scope>
</reference>
<sequence>MHKNILKNILLCLITYFVVRPLVYFHLFKEYLIQLNIDTTTIQPTLLTTIINRVCLPNEIFVECTKPSCEPTCHTVFNQTTPCYSVCGPPGCQCKPGTVRSGKYCIRTNFCPGVCCSITNPQKCIICPKNTLCSLDDKRVNFCKNAK</sequence>
<name>A0A6V7XFN7_MELEN</name>
<accession>A0A6V7XFN7</accession>
<dbReference type="Gene3D" id="2.10.25.10">
    <property type="entry name" value="Laminin"/>
    <property type="match status" value="1"/>
</dbReference>
<organism evidence="3 4">
    <name type="scientific">Meloidogyne enterolobii</name>
    <name type="common">Root-knot nematode worm</name>
    <name type="synonym">Meloidogyne mayaguensis</name>
    <dbReference type="NCBI Taxonomy" id="390850"/>
    <lineage>
        <taxon>Eukaryota</taxon>
        <taxon>Metazoa</taxon>
        <taxon>Ecdysozoa</taxon>
        <taxon>Nematoda</taxon>
        <taxon>Chromadorea</taxon>
        <taxon>Rhabditida</taxon>
        <taxon>Tylenchina</taxon>
        <taxon>Tylenchomorpha</taxon>
        <taxon>Tylenchoidea</taxon>
        <taxon>Meloidogynidae</taxon>
        <taxon>Meloidogyninae</taxon>
        <taxon>Meloidogyne</taxon>
    </lineage>
</organism>
<proteinExistence type="predicted"/>
<evidence type="ECO:0000313" key="4">
    <source>
        <dbReference type="Proteomes" id="UP000580250"/>
    </source>
</evidence>
<dbReference type="AlphaFoldDB" id="A0A6V7XFN7"/>
<keyword evidence="2" id="KW-1133">Transmembrane helix</keyword>
<keyword evidence="2" id="KW-0812">Transmembrane</keyword>
<dbReference type="SUPFAM" id="SSF57567">
    <property type="entry name" value="Serine protease inhibitors"/>
    <property type="match status" value="1"/>
</dbReference>
<evidence type="ECO:0000256" key="2">
    <source>
        <dbReference type="SAM" id="Phobius"/>
    </source>
</evidence>
<gene>
    <name evidence="3" type="ORF">MENT_LOCUS50988</name>
</gene>
<protein>
    <submittedName>
        <fullName evidence="3">Uncharacterized protein</fullName>
    </submittedName>
</protein>
<dbReference type="Proteomes" id="UP000580250">
    <property type="component" value="Unassembled WGS sequence"/>
</dbReference>
<feature type="transmembrane region" description="Helical" evidence="2">
    <location>
        <begin position="9"/>
        <end position="27"/>
    </location>
</feature>
<dbReference type="EMBL" id="CAJEWN010001468">
    <property type="protein sequence ID" value="CAD2197717.1"/>
    <property type="molecule type" value="Genomic_DNA"/>
</dbReference>
<dbReference type="OrthoDB" id="5900679at2759"/>
<evidence type="ECO:0000313" key="3">
    <source>
        <dbReference type="EMBL" id="CAD2197717.1"/>
    </source>
</evidence>
<evidence type="ECO:0000256" key="1">
    <source>
        <dbReference type="ARBA" id="ARBA00022900"/>
    </source>
</evidence>
<keyword evidence="1" id="KW-0646">Protease inhibitor</keyword>
<comment type="caution">
    <text evidence="3">The sequence shown here is derived from an EMBL/GenBank/DDBJ whole genome shotgun (WGS) entry which is preliminary data.</text>
</comment>
<keyword evidence="2" id="KW-0472">Membrane</keyword>